<dbReference type="Proteomes" id="UP001054837">
    <property type="component" value="Unassembled WGS sequence"/>
</dbReference>
<proteinExistence type="predicted"/>
<evidence type="ECO:0000313" key="1">
    <source>
        <dbReference type="EMBL" id="GIY11110.1"/>
    </source>
</evidence>
<keyword evidence="2" id="KW-1185">Reference proteome</keyword>
<dbReference type="EMBL" id="BPLQ01004864">
    <property type="protein sequence ID" value="GIY11110.1"/>
    <property type="molecule type" value="Genomic_DNA"/>
</dbReference>
<gene>
    <name evidence="1" type="ORF">CDAR_380761</name>
</gene>
<sequence>MYFRLTQSPVMMSTAKVRVLHYSDLNVLYSLLSKVRKLYGHCMAIMAEKEELSWAGNEPIALINDYRFALSYFHWRDQLTNTPEPFPPLPSRTLFCLQVLAGPRPTTTEAL</sequence>
<name>A0AAV4QPK8_9ARAC</name>
<comment type="caution">
    <text evidence="1">The sequence shown here is derived from an EMBL/GenBank/DDBJ whole genome shotgun (WGS) entry which is preliminary data.</text>
</comment>
<dbReference type="AlphaFoldDB" id="A0AAV4QPK8"/>
<organism evidence="1 2">
    <name type="scientific">Caerostris darwini</name>
    <dbReference type="NCBI Taxonomy" id="1538125"/>
    <lineage>
        <taxon>Eukaryota</taxon>
        <taxon>Metazoa</taxon>
        <taxon>Ecdysozoa</taxon>
        <taxon>Arthropoda</taxon>
        <taxon>Chelicerata</taxon>
        <taxon>Arachnida</taxon>
        <taxon>Araneae</taxon>
        <taxon>Araneomorphae</taxon>
        <taxon>Entelegynae</taxon>
        <taxon>Araneoidea</taxon>
        <taxon>Araneidae</taxon>
        <taxon>Caerostris</taxon>
    </lineage>
</organism>
<reference evidence="1 2" key="1">
    <citation type="submission" date="2021-06" db="EMBL/GenBank/DDBJ databases">
        <title>Caerostris darwini draft genome.</title>
        <authorList>
            <person name="Kono N."/>
            <person name="Arakawa K."/>
        </authorList>
    </citation>
    <scope>NUCLEOTIDE SEQUENCE [LARGE SCALE GENOMIC DNA]</scope>
</reference>
<protein>
    <submittedName>
        <fullName evidence="1">Uncharacterized protein</fullName>
    </submittedName>
</protein>
<accession>A0AAV4QPK8</accession>
<evidence type="ECO:0000313" key="2">
    <source>
        <dbReference type="Proteomes" id="UP001054837"/>
    </source>
</evidence>